<dbReference type="OrthoDB" id="391867at2"/>
<sequence length="226" mass="26276">MRKCESILKRDILIDERTHTYYLDGIQVDKPSVSKLIELLPQHIFDTSFSNTEQGRSILENAINRKLHLHKIAENFIKDKIEIECCGINTHAEMKDWLLWVLNKISVDYPESEGWEIISELSMVGKNYVGTLDILLINTKLGKYVIGDIKTTKLLAKNKEALQLVLYNELLNERFKQVKFSGLELQNYFVINCNNENKSIYLIDENTKEQAINEMKKVLEILKSLK</sequence>
<gene>
    <name evidence="1" type="ORF">EMELA_v1c08730</name>
</gene>
<protein>
    <recommendedName>
        <fullName evidence="3">PD-(D/E)XK endonuclease-like domain-containing protein</fullName>
    </recommendedName>
</protein>
<dbReference type="EMBL" id="CP024964">
    <property type="protein sequence ID" value="ATZ18357.1"/>
    <property type="molecule type" value="Genomic_DNA"/>
</dbReference>
<dbReference type="KEGG" id="eml:EMELA_v1c08730"/>
<proteinExistence type="predicted"/>
<name>A0A2K8NX48_9MOLU</name>
<dbReference type="Gene3D" id="3.90.320.10">
    <property type="match status" value="1"/>
</dbReference>
<dbReference type="InterPro" id="IPR011604">
    <property type="entry name" value="PDDEXK-like_dom_sf"/>
</dbReference>
<dbReference type="RefSeq" id="WP_028123881.1">
    <property type="nucleotide sequence ID" value="NZ_CP024964.1"/>
</dbReference>
<reference evidence="1 2" key="1">
    <citation type="submission" date="2017-11" db="EMBL/GenBank/DDBJ databases">
        <title>Genome sequence of Entomoplasma melaleucae M1 (ATCC 49191).</title>
        <authorList>
            <person name="Lo W.-S."/>
            <person name="Gasparich G.E."/>
            <person name="Kuo C.-H."/>
        </authorList>
    </citation>
    <scope>NUCLEOTIDE SEQUENCE [LARGE SCALE GENOMIC DNA]</scope>
    <source>
        <strain evidence="1 2">M1</strain>
    </source>
</reference>
<keyword evidence="2" id="KW-1185">Reference proteome</keyword>
<evidence type="ECO:0000313" key="2">
    <source>
        <dbReference type="Proteomes" id="UP000231896"/>
    </source>
</evidence>
<evidence type="ECO:0000313" key="1">
    <source>
        <dbReference type="EMBL" id="ATZ18357.1"/>
    </source>
</evidence>
<dbReference type="Proteomes" id="UP000231896">
    <property type="component" value="Chromosome"/>
</dbReference>
<dbReference type="AlphaFoldDB" id="A0A2K8NX48"/>
<organism evidence="1 2">
    <name type="scientific">Mesoplasma melaleucae</name>
    <dbReference type="NCBI Taxonomy" id="81459"/>
    <lineage>
        <taxon>Bacteria</taxon>
        <taxon>Bacillati</taxon>
        <taxon>Mycoplasmatota</taxon>
        <taxon>Mollicutes</taxon>
        <taxon>Entomoplasmatales</taxon>
        <taxon>Entomoplasmataceae</taxon>
        <taxon>Mesoplasma</taxon>
    </lineage>
</organism>
<accession>A0A2K8NX48</accession>
<evidence type="ECO:0008006" key="3">
    <source>
        <dbReference type="Google" id="ProtNLM"/>
    </source>
</evidence>